<reference evidence="2 3" key="2">
    <citation type="journal article" date="2014" name="FEMS Microbiol. Lett.">
        <title>Draft genomic DNA sequence of the facultatively methylotrophic bacterium Acidomonas methanolica type strain MB58.</title>
        <authorList>
            <person name="Higashiura N."/>
            <person name="Hadano H."/>
            <person name="Hirakawa H."/>
            <person name="Matsutani M."/>
            <person name="Takabe S."/>
            <person name="Matsushita K."/>
            <person name="Azuma Y."/>
        </authorList>
    </citation>
    <scope>NUCLEOTIDE SEQUENCE [LARGE SCALE GENOMIC DNA]</scope>
    <source>
        <strain evidence="2 3">MB58</strain>
    </source>
</reference>
<name>A0A023D917_ACIMT</name>
<dbReference type="AlphaFoldDB" id="A0A023D917"/>
<comment type="caution">
    <text evidence="2">The sequence shown here is derived from an EMBL/GenBank/DDBJ whole genome shotgun (WGS) entry which is preliminary data.</text>
</comment>
<protein>
    <submittedName>
        <fullName evidence="2">ABC transporter glycine/betaine permease</fullName>
    </submittedName>
</protein>
<dbReference type="SUPFAM" id="SSF53850">
    <property type="entry name" value="Periplasmic binding protein-like II"/>
    <property type="match status" value="1"/>
</dbReference>
<dbReference type="RefSeq" id="WP_042061167.1">
    <property type="nucleotide sequence ID" value="NZ_BAND01000118.1"/>
</dbReference>
<sequence length="240" mass="25927">MTAITLGHLRDPLHAGCAAAVARVLDAHEVEVDFVDVTARELPDMLAAGEIDLLVSAWLPRDEALLRPGLRAIGELYLPVYSWAATAPLGPVASLGRGDVAEIVTLPEEEQRLRAALAHLPGLADIPVRLVADEALWDDVAAKAADAPRLLMLAQPHALFHGDLLHVLEEPRGLLGGEMRARMLVLDKVAACADPDMIDELSEMMLGNRVMSALDYAIRVEGAEPEDAAESWQRGRLIPR</sequence>
<dbReference type="InterPro" id="IPR007210">
    <property type="entry name" value="ABC_Gly_betaine_transp_sub-bd"/>
</dbReference>
<evidence type="ECO:0000259" key="1">
    <source>
        <dbReference type="Pfam" id="PF04069"/>
    </source>
</evidence>
<gene>
    <name evidence="2" type="ORF">Amme_119_006</name>
</gene>
<dbReference type="Pfam" id="PF04069">
    <property type="entry name" value="OpuAC"/>
    <property type="match status" value="1"/>
</dbReference>
<evidence type="ECO:0000313" key="2">
    <source>
        <dbReference type="EMBL" id="GAJ30291.1"/>
    </source>
</evidence>
<organism evidence="2 3">
    <name type="scientific">Acidomonas methanolica NBRC 104435</name>
    <dbReference type="NCBI Taxonomy" id="1231351"/>
    <lineage>
        <taxon>Bacteria</taxon>
        <taxon>Pseudomonadati</taxon>
        <taxon>Pseudomonadota</taxon>
        <taxon>Alphaproteobacteria</taxon>
        <taxon>Acetobacterales</taxon>
        <taxon>Acetobacteraceae</taxon>
        <taxon>Acidomonas</taxon>
    </lineage>
</organism>
<keyword evidence="3" id="KW-1185">Reference proteome</keyword>
<accession>A0A023D917</accession>
<dbReference type="GO" id="GO:0022857">
    <property type="term" value="F:transmembrane transporter activity"/>
    <property type="evidence" value="ECO:0007669"/>
    <property type="project" value="InterPro"/>
</dbReference>
<dbReference type="OrthoDB" id="9787902at2"/>
<evidence type="ECO:0000313" key="3">
    <source>
        <dbReference type="Proteomes" id="UP000019760"/>
    </source>
</evidence>
<reference evidence="3" key="1">
    <citation type="journal article" date="2014" name="FEMS Microbiol. Lett.">
        <title>Draft Genomic DNA Sequence of the Facultatively Methylotrophic Bacterium Acidomonas methanolica type strain MB58.</title>
        <authorList>
            <person name="Higashiura N."/>
            <person name="Hadano H."/>
            <person name="Hirakawa H."/>
            <person name="Matsutani M."/>
            <person name="Takabe S."/>
            <person name="Matsushita K."/>
            <person name="Azuma Y."/>
        </authorList>
    </citation>
    <scope>NUCLEOTIDE SEQUENCE [LARGE SCALE GENOMIC DNA]</scope>
    <source>
        <strain evidence="3">MB58</strain>
    </source>
</reference>
<dbReference type="EMBL" id="BAND01000118">
    <property type="protein sequence ID" value="GAJ30291.1"/>
    <property type="molecule type" value="Genomic_DNA"/>
</dbReference>
<proteinExistence type="predicted"/>
<dbReference type="Proteomes" id="UP000019760">
    <property type="component" value="Unassembled WGS sequence"/>
</dbReference>
<feature type="domain" description="ABC-type glycine betaine transport system substrate-binding" evidence="1">
    <location>
        <begin position="141"/>
        <end position="232"/>
    </location>
</feature>
<dbReference type="GO" id="GO:0043190">
    <property type="term" value="C:ATP-binding cassette (ABC) transporter complex"/>
    <property type="evidence" value="ECO:0007669"/>
    <property type="project" value="InterPro"/>
</dbReference>